<evidence type="ECO:0000313" key="4">
    <source>
        <dbReference type="Proteomes" id="UP000675653"/>
    </source>
</evidence>
<organism evidence="3 4">
    <name type="scientific">Aeromonas popoffii</name>
    <dbReference type="NCBI Taxonomy" id="70856"/>
    <lineage>
        <taxon>Bacteria</taxon>
        <taxon>Pseudomonadati</taxon>
        <taxon>Pseudomonadota</taxon>
        <taxon>Gammaproteobacteria</taxon>
        <taxon>Aeromonadales</taxon>
        <taxon>Aeromonadaceae</taxon>
        <taxon>Aeromonas</taxon>
    </lineage>
</organism>
<dbReference type="Proteomes" id="UP000675653">
    <property type="component" value="Unassembled WGS sequence"/>
</dbReference>
<dbReference type="InterPro" id="IPR038670">
    <property type="entry name" value="HslJ-like_sf"/>
</dbReference>
<gene>
    <name evidence="3" type="ORF">KAT72_04980</name>
</gene>
<protein>
    <submittedName>
        <fullName evidence="3">META domain-containing protein</fullName>
    </submittedName>
</protein>
<dbReference type="RefSeq" id="WP_212512913.1">
    <property type="nucleotide sequence ID" value="NZ_CAWQDX010000035.1"/>
</dbReference>
<keyword evidence="4" id="KW-1185">Reference proteome</keyword>
<feature type="chain" id="PRO_5045049436" evidence="1">
    <location>
        <begin position="24"/>
        <end position="366"/>
    </location>
</feature>
<feature type="domain" description="DUF306" evidence="2">
    <location>
        <begin position="137"/>
        <end position="245"/>
    </location>
</feature>
<feature type="domain" description="DUF306" evidence="2">
    <location>
        <begin position="250"/>
        <end position="358"/>
    </location>
</feature>
<dbReference type="PANTHER" id="PTHR35535:SF1">
    <property type="entry name" value="HEAT SHOCK PROTEIN HSLJ"/>
    <property type="match status" value="1"/>
</dbReference>
<dbReference type="EMBL" id="JAGRZL010000014">
    <property type="protein sequence ID" value="MBR7628403.1"/>
    <property type="molecule type" value="Genomic_DNA"/>
</dbReference>
<dbReference type="Gene3D" id="2.40.128.270">
    <property type="match status" value="2"/>
</dbReference>
<dbReference type="PANTHER" id="PTHR35535">
    <property type="entry name" value="HEAT SHOCK PROTEIN HSLJ"/>
    <property type="match status" value="1"/>
</dbReference>
<dbReference type="InterPro" id="IPR005184">
    <property type="entry name" value="DUF306_Meta_HslJ"/>
</dbReference>
<name>A0ABS5GMN8_9GAMM</name>
<sequence length="366" mass="38668">MLKTSINAAILLASALPAFTVFAAEPQLICFGNEPSWGLQFSDKSRAQLLLPEQKAVDFLGQKTHLLALKEYAWRGKPVTGKGGEAVALLREASCSDGMSNTQHPMSARVSLPDGQLLAGCCRVPKPAKDTTAKPLTLEGPTWQLGSLGGSFAGIAIDAAKPVTVRFEAGRLSGFSGCNRLMGGYNLSTGKVKISMLAGSMMACPEPQTALENAVRAALSGTLAYAINTEQLSLSTATGAVLTFKAQPAATLEGVYWDVTGFNNGRQAVVSALPGTRLSMVFEQGQVHGSSGCNTYQASFTSVENRLSIGPLLSTRMVCPADGVMQQEREFLAALESVKLWEIRDGLLDAHRADGERVFNAVVSAP</sequence>
<evidence type="ECO:0000313" key="3">
    <source>
        <dbReference type="EMBL" id="MBR7628403.1"/>
    </source>
</evidence>
<proteinExistence type="predicted"/>
<evidence type="ECO:0000256" key="1">
    <source>
        <dbReference type="SAM" id="SignalP"/>
    </source>
</evidence>
<evidence type="ECO:0000259" key="2">
    <source>
        <dbReference type="Pfam" id="PF03724"/>
    </source>
</evidence>
<dbReference type="Pfam" id="PF03724">
    <property type="entry name" value="META"/>
    <property type="match status" value="2"/>
</dbReference>
<keyword evidence="1" id="KW-0732">Signal</keyword>
<accession>A0ABS5GMN8</accession>
<feature type="signal peptide" evidence="1">
    <location>
        <begin position="1"/>
        <end position="23"/>
    </location>
</feature>
<reference evidence="3 4" key="1">
    <citation type="submission" date="2021-04" db="EMBL/GenBank/DDBJ databases">
        <title>Draft Genome of Aeromonas popoffii ID682, isolated from a natural water source in Idaho.</title>
        <authorList>
            <person name="Testerman T."/>
            <person name="Graf J."/>
        </authorList>
    </citation>
    <scope>NUCLEOTIDE SEQUENCE [LARGE SCALE GENOMIC DNA]</scope>
    <source>
        <strain evidence="3 4">ID682</strain>
    </source>
</reference>
<dbReference type="InterPro" id="IPR053147">
    <property type="entry name" value="Hsp_HslJ-like"/>
</dbReference>
<comment type="caution">
    <text evidence="3">The sequence shown here is derived from an EMBL/GenBank/DDBJ whole genome shotgun (WGS) entry which is preliminary data.</text>
</comment>